<keyword evidence="4" id="KW-0863">Zinc-finger</keyword>
<evidence type="ECO:0000256" key="15">
    <source>
        <dbReference type="SAM" id="Phobius"/>
    </source>
</evidence>
<keyword evidence="10 13" id="KW-0675">Receptor</keyword>
<proteinExistence type="inferred from homology"/>
<feature type="non-terminal residue" evidence="19">
    <location>
        <position position="683"/>
    </location>
</feature>
<feature type="region of interest" description="Disordered" evidence="14">
    <location>
        <begin position="287"/>
        <end position="362"/>
    </location>
</feature>
<dbReference type="Proteomes" id="UP001166093">
    <property type="component" value="Unassembled WGS sequence"/>
</dbReference>
<organism evidence="19 20">
    <name type="scientific">Polyodon spathula</name>
    <name type="common">North American paddlefish</name>
    <name type="synonym">Squalus spathula</name>
    <dbReference type="NCBI Taxonomy" id="7913"/>
    <lineage>
        <taxon>Eukaryota</taxon>
        <taxon>Metazoa</taxon>
        <taxon>Chordata</taxon>
        <taxon>Craniata</taxon>
        <taxon>Vertebrata</taxon>
        <taxon>Euteleostomi</taxon>
        <taxon>Actinopterygii</taxon>
        <taxon>Chondrostei</taxon>
        <taxon>Acipenseriformes</taxon>
        <taxon>Polyodontidae</taxon>
        <taxon>Polyodon</taxon>
    </lineage>
</organism>
<evidence type="ECO:0000256" key="2">
    <source>
        <dbReference type="ARBA" id="ARBA00022692"/>
    </source>
</evidence>
<evidence type="ECO:0000256" key="10">
    <source>
        <dbReference type="ARBA" id="ARBA00023170"/>
    </source>
</evidence>
<feature type="region of interest" description="Disordered" evidence="14">
    <location>
        <begin position="606"/>
        <end position="625"/>
    </location>
</feature>
<dbReference type="SUPFAM" id="SSF81321">
    <property type="entry name" value="Family A G protein-coupled receptor-like"/>
    <property type="match status" value="1"/>
</dbReference>
<dbReference type="InterPro" id="IPR003123">
    <property type="entry name" value="VPS9"/>
</dbReference>
<dbReference type="Gene3D" id="1.20.1050.80">
    <property type="entry name" value="VPS9 domain"/>
    <property type="match status" value="1"/>
</dbReference>
<evidence type="ECO:0000259" key="17">
    <source>
        <dbReference type="PROSITE" id="PS51036"/>
    </source>
</evidence>
<feature type="non-terminal residue" evidence="19">
    <location>
        <position position="1"/>
    </location>
</feature>
<dbReference type="SUPFAM" id="SSF57716">
    <property type="entry name" value="Glucocorticoid receptor-like (DNA-binding domain)"/>
    <property type="match status" value="1"/>
</dbReference>
<dbReference type="InterPro" id="IPR002653">
    <property type="entry name" value="Znf_A20"/>
</dbReference>
<evidence type="ECO:0000256" key="1">
    <source>
        <dbReference type="ARBA" id="ARBA00004141"/>
    </source>
</evidence>
<dbReference type="Gene3D" id="1.20.5.4770">
    <property type="match status" value="1"/>
</dbReference>
<evidence type="ECO:0000313" key="20">
    <source>
        <dbReference type="Proteomes" id="UP001166093"/>
    </source>
</evidence>
<keyword evidence="20" id="KW-1185">Reference proteome</keyword>
<keyword evidence="9" id="KW-1015">Disulfide bond</keyword>
<dbReference type="Pfam" id="PF02204">
    <property type="entry name" value="VPS9"/>
    <property type="match status" value="1"/>
</dbReference>
<protein>
    <submittedName>
        <fullName evidence="19">RABX5 factor</fullName>
    </submittedName>
</protein>
<evidence type="ECO:0000256" key="11">
    <source>
        <dbReference type="ARBA" id="ARBA00023180"/>
    </source>
</evidence>
<feature type="compositionally biased region" description="Basic and acidic residues" evidence="14">
    <location>
        <begin position="311"/>
        <end position="322"/>
    </location>
</feature>
<dbReference type="SMART" id="SM00167">
    <property type="entry name" value="VPS9"/>
    <property type="match status" value="1"/>
</dbReference>
<comment type="similarity">
    <text evidence="13">Belongs to the G-protein coupled receptor 1 family.</text>
</comment>
<evidence type="ECO:0000256" key="13">
    <source>
        <dbReference type="RuleBase" id="RU000688"/>
    </source>
</evidence>
<dbReference type="PANTHER" id="PTHR23101">
    <property type="entry name" value="RAB GDP/GTP EXCHANGE FACTOR"/>
    <property type="match status" value="1"/>
</dbReference>
<feature type="transmembrane region" description="Helical" evidence="15">
    <location>
        <begin position="34"/>
        <end position="55"/>
    </location>
</feature>
<keyword evidence="5" id="KW-0862">Zinc</keyword>
<dbReference type="PRINTS" id="PR00241">
    <property type="entry name" value="ANGIOTENSINR"/>
</dbReference>
<feature type="domain" description="VPS9" evidence="18">
    <location>
        <begin position="452"/>
        <end position="595"/>
    </location>
</feature>
<keyword evidence="6 15" id="KW-1133">Transmembrane helix</keyword>
<evidence type="ECO:0000256" key="3">
    <source>
        <dbReference type="ARBA" id="ARBA00022723"/>
    </source>
</evidence>
<sequence length="683" mass="77441">MEYKDENYDDYYYDENATGCDYSEWEPSYSLIPVLYMLIFILGLSGNGVVIFTVWQSKSKRRAADIYIGNLALADLTFVATLPLWAVYTALGYHWPFGVALCKISSYLVLVNMYASVFCLTCLSFDRYLAIVHSLSSSRLRSRGTMLASLLIIWMLSGLLAMPTLLFRTTVIDNLTNKTTCAMDFSLACEENRLCWFNPLHHRDCYWSVTRRGQAETLGSVCSLGTWLDRNGEVTFKLGRNSKIMWEAHRGIHVDQSELLCKEGCGYYGNPAWQGYCSKCWRKRNRNQPDQKRDTGPCPSVEGGKPLTFSKFEEKKSSEMSRRVNTMKRLFGGSRTPPKRGSEPAETQSVTSTAPQKSQPGDFTEFLKSLRKPSTQVLHRRCTAFLSSLESQRVTLPQTSLSVPLTHPTTQERRDDQGFPEEQSALMMEHIEKLIMTRLYKWVFCPDSSDDEHRDLTLQRRIRALHWVTPQMLRIPVGEGRSEVNDHFLSAITAIIGMDAKRAPQDKLSCVFKCSQSIFTALASSNPEPANADDFLSGLIHVVLKANPPRLHSNMQYIIRFGLPHSLMAGESGYYFTNLCCAVTFIEKLNGPSLNLTPEQFEGYMQGRKPAERESPVSEPESEGLQLAKKNRELLREIEKRQERVALGVREMEEELGKWVQSVQAQVQEIKANAALDVISTKS</sequence>
<evidence type="ECO:0000256" key="8">
    <source>
        <dbReference type="ARBA" id="ARBA00023136"/>
    </source>
</evidence>
<dbReference type="InterPro" id="IPR017452">
    <property type="entry name" value="GPCR_Rhodpsn_7TM"/>
</dbReference>
<feature type="transmembrane region" description="Helical" evidence="15">
    <location>
        <begin position="107"/>
        <end position="125"/>
    </location>
</feature>
<reference evidence="19" key="1">
    <citation type="journal article" date="2021" name="Cell">
        <title>Tracing the genetic footprints of vertebrate landing in non-teleost ray-finned fishes.</title>
        <authorList>
            <person name="Bi X."/>
            <person name="Wang K."/>
            <person name="Yang L."/>
            <person name="Pan H."/>
            <person name="Jiang H."/>
            <person name="Wei Q."/>
            <person name="Fang M."/>
            <person name="Yu H."/>
            <person name="Zhu C."/>
            <person name="Cai Y."/>
            <person name="He Y."/>
            <person name="Gan X."/>
            <person name="Zeng H."/>
            <person name="Yu D."/>
            <person name="Zhu Y."/>
            <person name="Jiang H."/>
            <person name="Qiu Q."/>
            <person name="Yang H."/>
            <person name="Zhang Y.E."/>
            <person name="Wang W."/>
            <person name="Zhu M."/>
            <person name="He S."/>
            <person name="Zhang G."/>
        </authorList>
    </citation>
    <scope>NUCLEOTIDE SEQUENCE</scope>
    <source>
        <strain evidence="19">Pddl_001</strain>
    </source>
</reference>
<evidence type="ECO:0000256" key="4">
    <source>
        <dbReference type="ARBA" id="ARBA00022771"/>
    </source>
</evidence>
<dbReference type="InterPro" id="IPR000276">
    <property type="entry name" value="GPCR_Rhodpsn"/>
</dbReference>
<dbReference type="PROSITE" id="PS00237">
    <property type="entry name" value="G_PROTEIN_RECEP_F1_1"/>
    <property type="match status" value="1"/>
</dbReference>
<feature type="domain" description="G-protein coupled receptors family 1 profile" evidence="16">
    <location>
        <begin position="46"/>
        <end position="181"/>
    </location>
</feature>
<keyword evidence="2 13" id="KW-0812">Transmembrane</keyword>
<dbReference type="InterPro" id="IPR000248">
    <property type="entry name" value="ATII_rcpt"/>
</dbReference>
<dbReference type="PROSITE" id="PS51036">
    <property type="entry name" value="ZF_A20"/>
    <property type="match status" value="1"/>
</dbReference>
<evidence type="ECO:0000256" key="7">
    <source>
        <dbReference type="ARBA" id="ARBA00023040"/>
    </source>
</evidence>
<evidence type="ECO:0000256" key="6">
    <source>
        <dbReference type="ARBA" id="ARBA00022989"/>
    </source>
</evidence>
<keyword evidence="8 15" id="KW-0472">Membrane</keyword>
<dbReference type="Pfam" id="PF01754">
    <property type="entry name" value="zf-A20"/>
    <property type="match status" value="1"/>
</dbReference>
<evidence type="ECO:0000259" key="16">
    <source>
        <dbReference type="PROSITE" id="PS50262"/>
    </source>
</evidence>
<comment type="subcellular location">
    <subcellularLocation>
        <location evidence="1">Membrane</location>
        <topology evidence="1">Multi-pass membrane protein</topology>
    </subcellularLocation>
</comment>
<feature type="domain" description="A20-type" evidence="17">
    <location>
        <begin position="255"/>
        <end position="289"/>
    </location>
</feature>
<evidence type="ECO:0000313" key="19">
    <source>
        <dbReference type="EMBL" id="MBN3275804.1"/>
    </source>
</evidence>
<dbReference type="Gene3D" id="1.20.1070.10">
    <property type="entry name" value="Rhodopsin 7-helix transmembrane proteins"/>
    <property type="match status" value="1"/>
</dbReference>
<feature type="compositionally biased region" description="Polar residues" evidence="14">
    <location>
        <begin position="345"/>
        <end position="361"/>
    </location>
</feature>
<comment type="caution">
    <text evidence="19">The sequence shown here is derived from an EMBL/GenBank/DDBJ whole genome shotgun (WGS) entry which is preliminary data.</text>
</comment>
<dbReference type="InterPro" id="IPR045046">
    <property type="entry name" value="Vps9-like"/>
</dbReference>
<dbReference type="Gene3D" id="1.10.246.120">
    <property type="match status" value="1"/>
</dbReference>
<dbReference type="SUPFAM" id="SSF109993">
    <property type="entry name" value="VPS9 domain"/>
    <property type="match status" value="1"/>
</dbReference>
<dbReference type="PROSITE" id="PS50262">
    <property type="entry name" value="G_PROTEIN_RECEP_F1_2"/>
    <property type="match status" value="1"/>
</dbReference>
<evidence type="ECO:0000256" key="9">
    <source>
        <dbReference type="ARBA" id="ARBA00023157"/>
    </source>
</evidence>
<dbReference type="EMBL" id="JAAWVQ010053984">
    <property type="protein sequence ID" value="MBN3275804.1"/>
    <property type="molecule type" value="Genomic_DNA"/>
</dbReference>
<dbReference type="InterPro" id="IPR037191">
    <property type="entry name" value="VPS9_dom_sf"/>
</dbReference>
<evidence type="ECO:0000256" key="12">
    <source>
        <dbReference type="ARBA" id="ARBA00023224"/>
    </source>
</evidence>
<keyword evidence="3" id="KW-0479">Metal-binding</keyword>
<dbReference type="PRINTS" id="PR00237">
    <property type="entry name" value="GPCRRHODOPSN"/>
</dbReference>
<evidence type="ECO:0000259" key="18">
    <source>
        <dbReference type="PROSITE" id="PS51205"/>
    </source>
</evidence>
<dbReference type="PROSITE" id="PS51205">
    <property type="entry name" value="VPS9"/>
    <property type="match status" value="1"/>
</dbReference>
<feature type="transmembrane region" description="Helical" evidence="15">
    <location>
        <begin position="146"/>
        <end position="167"/>
    </location>
</feature>
<accession>A0ABS2XNS0</accession>
<gene>
    <name evidence="19" type="primary">Rabgef1_1</name>
    <name evidence="19" type="ORF">GTO93_0021694</name>
</gene>
<keyword evidence="7 13" id="KW-0297">G-protein coupled receptor</keyword>
<feature type="transmembrane region" description="Helical" evidence="15">
    <location>
        <begin position="67"/>
        <end position="87"/>
    </location>
</feature>
<evidence type="ECO:0000256" key="14">
    <source>
        <dbReference type="SAM" id="MobiDB-lite"/>
    </source>
</evidence>
<dbReference type="SMART" id="SM00259">
    <property type="entry name" value="ZnF_A20"/>
    <property type="match status" value="1"/>
</dbReference>
<evidence type="ECO:0000256" key="5">
    <source>
        <dbReference type="ARBA" id="ARBA00022833"/>
    </source>
</evidence>
<dbReference type="PANTHER" id="PTHR23101:SF103">
    <property type="entry name" value="RAB5 GDP_GTP EXCHANGE FACTOR"/>
    <property type="match status" value="1"/>
</dbReference>
<dbReference type="Pfam" id="PF00001">
    <property type="entry name" value="7tm_1"/>
    <property type="match status" value="1"/>
</dbReference>
<name>A0ABS2XNS0_POLSP</name>
<keyword evidence="11" id="KW-0325">Glycoprotein</keyword>
<keyword evidence="12 13" id="KW-0807">Transducer</keyword>